<dbReference type="EMBL" id="LGRN01000262">
    <property type="protein sequence ID" value="OJD13853.1"/>
    <property type="molecule type" value="Genomic_DNA"/>
</dbReference>
<name>A0A1J9QF94_9EURO</name>
<dbReference type="Proteomes" id="UP000182235">
    <property type="component" value="Unassembled WGS sequence"/>
</dbReference>
<accession>A0A1J9QF94</accession>
<proteinExistence type="predicted"/>
<dbReference type="VEuPathDB" id="FungiDB:AJ78_05724"/>
<dbReference type="STRING" id="1447872.A0A1J9QF94"/>
<protein>
    <submittedName>
        <fullName evidence="1">Uncharacterized protein</fullName>
    </submittedName>
</protein>
<reference evidence="1 2" key="1">
    <citation type="submission" date="2015-07" db="EMBL/GenBank/DDBJ databases">
        <title>Emmonsia species relationships and genome sequence.</title>
        <authorList>
            <consortium name="The Broad Institute Genomics Platform"/>
            <person name="Cuomo C.A."/>
            <person name="Munoz J.F."/>
            <person name="Imamovic A."/>
            <person name="Priest M.E."/>
            <person name="Young S."/>
            <person name="Clay O.K."/>
            <person name="McEwen J.G."/>
        </authorList>
    </citation>
    <scope>NUCLEOTIDE SEQUENCE [LARGE SCALE GENOMIC DNA]</scope>
    <source>
        <strain evidence="1 2">UAMH 9510</strain>
    </source>
</reference>
<evidence type="ECO:0000313" key="2">
    <source>
        <dbReference type="Proteomes" id="UP000182235"/>
    </source>
</evidence>
<sequence length="88" mass="10355">MCIYQERRHVYDNTLAVRQDIVETLGVEQDGWISEDRWRKEAHQCIYEAVVAAMGSEKDRQDMKMMWPFDEVKFEVNPVSPLDSQGMS</sequence>
<organism evidence="1 2">
    <name type="scientific">Emergomyces pasteurianus Ep9510</name>
    <dbReference type="NCBI Taxonomy" id="1447872"/>
    <lineage>
        <taxon>Eukaryota</taxon>
        <taxon>Fungi</taxon>
        <taxon>Dikarya</taxon>
        <taxon>Ascomycota</taxon>
        <taxon>Pezizomycotina</taxon>
        <taxon>Eurotiomycetes</taxon>
        <taxon>Eurotiomycetidae</taxon>
        <taxon>Onygenales</taxon>
        <taxon>Ajellomycetaceae</taxon>
        <taxon>Emergomyces</taxon>
    </lineage>
</organism>
<dbReference type="AlphaFoldDB" id="A0A1J9QF94"/>
<dbReference type="OrthoDB" id="2831558at2759"/>
<comment type="caution">
    <text evidence="1">The sequence shown here is derived from an EMBL/GenBank/DDBJ whole genome shotgun (WGS) entry which is preliminary data.</text>
</comment>
<evidence type="ECO:0000313" key="1">
    <source>
        <dbReference type="EMBL" id="OJD13853.1"/>
    </source>
</evidence>
<gene>
    <name evidence="1" type="ORF">AJ78_05724</name>
</gene>
<keyword evidence="2" id="KW-1185">Reference proteome</keyword>